<dbReference type="Pfam" id="PF00984">
    <property type="entry name" value="UDPG_MGDP_dh"/>
    <property type="match status" value="1"/>
</dbReference>
<dbReference type="InterPro" id="IPR014026">
    <property type="entry name" value="UDP-Glc/GDP-Man_DH_dimer"/>
</dbReference>
<dbReference type="SMART" id="SM00984">
    <property type="entry name" value="UDPG_MGDP_dh_C"/>
    <property type="match status" value="1"/>
</dbReference>
<dbReference type="GO" id="GO:0000271">
    <property type="term" value="P:polysaccharide biosynthetic process"/>
    <property type="evidence" value="ECO:0007669"/>
    <property type="project" value="InterPro"/>
</dbReference>
<sequence length="453" mass="49920">MTLNWKLEGEAKLMSTLYEKITTKSAKVGVIGLGYVGLPLAVEKAKAGFRVLGFDIQREKVDKINRGENYIGDVVPEDLATLTKNGHLSATDDFSRIGECDVVAICVPTPLDNFKQPDLSYVVNTADTLSSFMHEDMLVVLESTTYPGTTEEVLLPILSKGGLKVGQDFYLAYSPERVDPGNLLYKTKNTPKVVGGCTPQCLKHAKALYEAVLQAPVFAVSSPKEAEMAKILENTFRIVNCALANEMAVVCRKLGINIWEVIEAASTKPFGFMPFYPGPGVGGHCIPIDPFYLTYKARSVDYHTRLIELAGEINDYMPEYVTARLQDLLNDERKPLRGSKVILLGIAYKGDMDDVRESPALKVWDQLEAKGADVTYFDPYCRSVKRKGKAYESCSLDEDMLKKADAVVVTCAHTKGVDYNLVLEASPLILDTKNIISKVTGVDIKSCPKLHLL</sequence>
<name>A0A0T5X7P1_9BACT</name>
<reference evidence="6" key="1">
    <citation type="submission" date="2012-09" db="EMBL/GenBank/DDBJ databases">
        <authorList>
            <person name="Weinstock G."/>
            <person name="Sodergren E."/>
            <person name="Clifton S."/>
            <person name="Fulton L."/>
            <person name="Fulton B."/>
            <person name="Courtney L."/>
            <person name="Fronick C."/>
            <person name="Harrison M."/>
            <person name="Strong C."/>
            <person name="Farmer C."/>
            <person name="Delehaunty K."/>
            <person name="Markovic C."/>
            <person name="Hall O."/>
            <person name="Minx P."/>
            <person name="Tomlinson C."/>
            <person name="Mitreva M."/>
            <person name="Nelson J."/>
            <person name="Hou S."/>
            <person name="Wollam A."/>
            <person name="Pepin K.H."/>
            <person name="Johnson M."/>
            <person name="Bhonagiri V."/>
            <person name="Nash W.E."/>
            <person name="Suruliraj S."/>
            <person name="Warren W."/>
            <person name="Chinwalla A."/>
            <person name="Mardis E.R."/>
            <person name="Wilson R.K."/>
        </authorList>
    </citation>
    <scope>NUCLEOTIDE SEQUENCE [LARGE SCALE GENOMIC DNA]</scope>
    <source>
        <strain evidence="6">OS1</strain>
    </source>
</reference>
<comment type="similarity">
    <text evidence="3">Belongs to the UDP-glucose/GDP-mannose dehydrogenase family.</text>
</comment>
<evidence type="ECO:0000256" key="3">
    <source>
        <dbReference type="PIRNR" id="PIRNR000124"/>
    </source>
</evidence>
<dbReference type="InterPro" id="IPR028359">
    <property type="entry name" value="UDP_ManNAc/GlcNAc_DH"/>
</dbReference>
<dbReference type="Pfam" id="PF03720">
    <property type="entry name" value="UDPG_MGDP_dh_C"/>
    <property type="match status" value="1"/>
</dbReference>
<dbReference type="PIRSF" id="PIRSF500136">
    <property type="entry name" value="UDP_ManNAc_DH"/>
    <property type="match status" value="1"/>
</dbReference>
<dbReference type="SUPFAM" id="SSF48179">
    <property type="entry name" value="6-phosphogluconate dehydrogenase C-terminal domain-like"/>
    <property type="match status" value="1"/>
</dbReference>
<evidence type="ECO:0000313" key="5">
    <source>
        <dbReference type="EMBL" id="KRT34377.1"/>
    </source>
</evidence>
<gene>
    <name evidence="5" type="ORF">HMPREF1705_04049</name>
</gene>
<dbReference type="InterPro" id="IPR036291">
    <property type="entry name" value="NAD(P)-bd_dom_sf"/>
</dbReference>
<dbReference type="GO" id="GO:0051287">
    <property type="term" value="F:NAD binding"/>
    <property type="evidence" value="ECO:0007669"/>
    <property type="project" value="InterPro"/>
</dbReference>
<dbReference type="InterPro" id="IPR014027">
    <property type="entry name" value="UDP-Glc/GDP-Man_DH_C"/>
</dbReference>
<dbReference type="AlphaFoldDB" id="A0A0T5X7P1"/>
<dbReference type="EMBL" id="ACJX03000001">
    <property type="protein sequence ID" value="KRT34377.1"/>
    <property type="molecule type" value="Genomic_DNA"/>
</dbReference>
<dbReference type="PANTHER" id="PTHR43491:SF1">
    <property type="entry name" value="UDP-N-ACETYL-D-MANNOSAMINE DEHYDROGENASE"/>
    <property type="match status" value="1"/>
</dbReference>
<evidence type="ECO:0000256" key="1">
    <source>
        <dbReference type="ARBA" id="ARBA00023002"/>
    </source>
</evidence>
<keyword evidence="2" id="KW-0520">NAD</keyword>
<keyword evidence="1" id="KW-0560">Oxidoreductase</keyword>
<dbReference type="GO" id="GO:0016628">
    <property type="term" value="F:oxidoreductase activity, acting on the CH-CH group of donors, NAD or NADP as acceptor"/>
    <property type="evidence" value="ECO:0007669"/>
    <property type="project" value="InterPro"/>
</dbReference>
<dbReference type="InterPro" id="IPR036220">
    <property type="entry name" value="UDP-Glc/GDP-Man_DH_C_sf"/>
</dbReference>
<evidence type="ECO:0000313" key="6">
    <source>
        <dbReference type="Proteomes" id="UP000005273"/>
    </source>
</evidence>
<comment type="caution">
    <text evidence="5">The sequence shown here is derived from an EMBL/GenBank/DDBJ whole genome shotgun (WGS) entry which is preliminary data.</text>
</comment>
<dbReference type="SUPFAM" id="SSF52413">
    <property type="entry name" value="UDP-glucose/GDP-mannose dehydrogenase C-terminal domain"/>
    <property type="match status" value="1"/>
</dbReference>
<dbReference type="InterPro" id="IPR001732">
    <property type="entry name" value="UDP-Glc/GDP-Man_DH_N"/>
</dbReference>
<dbReference type="InterPro" id="IPR008927">
    <property type="entry name" value="6-PGluconate_DH-like_C_sf"/>
</dbReference>
<dbReference type="PIRSF" id="PIRSF000124">
    <property type="entry name" value="UDPglc_GDPman_dh"/>
    <property type="match status" value="1"/>
</dbReference>
<proteinExistence type="inferred from homology"/>
<dbReference type="Gene3D" id="3.40.50.720">
    <property type="entry name" value="NAD(P)-binding Rossmann-like Domain"/>
    <property type="match status" value="2"/>
</dbReference>
<evidence type="ECO:0000259" key="4">
    <source>
        <dbReference type="SMART" id="SM00984"/>
    </source>
</evidence>
<dbReference type="InterPro" id="IPR017476">
    <property type="entry name" value="UDP-Glc/GDP-Man"/>
</dbReference>
<evidence type="ECO:0000256" key="2">
    <source>
        <dbReference type="ARBA" id="ARBA00023027"/>
    </source>
</evidence>
<accession>A0A0T5X7P1</accession>
<feature type="domain" description="UDP-glucose/GDP-mannose dehydrogenase C-terminal" evidence="4">
    <location>
        <begin position="342"/>
        <end position="438"/>
    </location>
</feature>
<organism evidence="5 6">
    <name type="scientific">Acetomicrobium hydrogeniformans ATCC BAA-1850</name>
    <dbReference type="NCBI Taxonomy" id="592015"/>
    <lineage>
        <taxon>Bacteria</taxon>
        <taxon>Thermotogati</taxon>
        <taxon>Synergistota</taxon>
        <taxon>Synergistia</taxon>
        <taxon>Synergistales</taxon>
        <taxon>Acetomicrobiaceae</taxon>
        <taxon>Acetomicrobium</taxon>
    </lineage>
</organism>
<dbReference type="eggNOG" id="COG0677">
    <property type="taxonomic scope" value="Bacteria"/>
</dbReference>
<dbReference type="GO" id="GO:0016616">
    <property type="term" value="F:oxidoreductase activity, acting on the CH-OH group of donors, NAD or NADP as acceptor"/>
    <property type="evidence" value="ECO:0007669"/>
    <property type="project" value="InterPro"/>
</dbReference>
<dbReference type="PANTHER" id="PTHR43491">
    <property type="entry name" value="UDP-N-ACETYL-D-MANNOSAMINE DEHYDROGENASE"/>
    <property type="match status" value="1"/>
</dbReference>
<dbReference type="STRING" id="592015.HMPREF1705_04049"/>
<protein>
    <submittedName>
        <fullName evidence="5">Nucleotide sugar dehydrogenase</fullName>
    </submittedName>
</protein>
<dbReference type="Proteomes" id="UP000005273">
    <property type="component" value="Unassembled WGS sequence"/>
</dbReference>
<dbReference type="NCBIfam" id="TIGR03026">
    <property type="entry name" value="NDP-sugDHase"/>
    <property type="match status" value="1"/>
</dbReference>
<dbReference type="SUPFAM" id="SSF51735">
    <property type="entry name" value="NAD(P)-binding Rossmann-fold domains"/>
    <property type="match status" value="1"/>
</dbReference>
<dbReference type="Pfam" id="PF03721">
    <property type="entry name" value="UDPG_MGDP_dh_N"/>
    <property type="match status" value="1"/>
</dbReference>
<keyword evidence="6" id="KW-1185">Reference proteome</keyword>